<feature type="transmembrane region" description="Helical" evidence="6">
    <location>
        <begin position="119"/>
        <end position="140"/>
    </location>
</feature>
<gene>
    <name evidence="7" type="primary">Dvir\GJ15573</name>
    <name evidence="7" type="ORF">Dvir_GJ15573</name>
</gene>
<evidence type="ECO:0000256" key="3">
    <source>
        <dbReference type="ARBA" id="ARBA00022692"/>
    </source>
</evidence>
<evidence type="ECO:0000256" key="1">
    <source>
        <dbReference type="ARBA" id="ARBA00004374"/>
    </source>
</evidence>
<comment type="similarity">
    <text evidence="2">Belongs to the FUN14 family.</text>
</comment>
<proteinExistence type="inferred from homology"/>
<protein>
    <recommendedName>
        <fullName evidence="9">FUN14 domain-containing protein</fullName>
    </recommendedName>
</protein>
<reference evidence="7 8" key="1">
    <citation type="journal article" date="2007" name="Nature">
        <title>Evolution of genes and genomes on the Drosophila phylogeny.</title>
        <authorList>
            <consortium name="Drosophila 12 Genomes Consortium"/>
            <person name="Clark A.G."/>
            <person name="Eisen M.B."/>
            <person name="Smith D.R."/>
            <person name="Bergman C.M."/>
            <person name="Oliver B."/>
            <person name="Markow T.A."/>
            <person name="Kaufman T.C."/>
            <person name="Kellis M."/>
            <person name="Gelbart W."/>
            <person name="Iyer V.N."/>
            <person name="Pollard D.A."/>
            <person name="Sackton T.B."/>
            <person name="Larracuente A.M."/>
            <person name="Singh N.D."/>
            <person name="Abad J.P."/>
            <person name="Abt D.N."/>
            <person name="Adryan B."/>
            <person name="Aguade M."/>
            <person name="Akashi H."/>
            <person name="Anderson W.W."/>
            <person name="Aquadro C.F."/>
            <person name="Ardell D.H."/>
            <person name="Arguello R."/>
            <person name="Artieri C.G."/>
            <person name="Barbash D.A."/>
            <person name="Barker D."/>
            <person name="Barsanti P."/>
            <person name="Batterham P."/>
            <person name="Batzoglou S."/>
            <person name="Begun D."/>
            <person name="Bhutkar A."/>
            <person name="Blanco E."/>
            <person name="Bosak S.A."/>
            <person name="Bradley R.K."/>
            <person name="Brand A.D."/>
            <person name="Brent M.R."/>
            <person name="Brooks A.N."/>
            <person name="Brown R.H."/>
            <person name="Butlin R.K."/>
            <person name="Caggese C."/>
            <person name="Calvi B.R."/>
            <person name="Bernardo de Carvalho A."/>
            <person name="Caspi A."/>
            <person name="Castrezana S."/>
            <person name="Celniker S.E."/>
            <person name="Chang J.L."/>
            <person name="Chapple C."/>
            <person name="Chatterji S."/>
            <person name="Chinwalla A."/>
            <person name="Civetta A."/>
            <person name="Clifton S.W."/>
            <person name="Comeron J.M."/>
            <person name="Costello J.C."/>
            <person name="Coyne J.A."/>
            <person name="Daub J."/>
            <person name="David R.G."/>
            <person name="Delcher A.L."/>
            <person name="Delehaunty K."/>
            <person name="Do C.B."/>
            <person name="Ebling H."/>
            <person name="Edwards K."/>
            <person name="Eickbush T."/>
            <person name="Evans J.D."/>
            <person name="Filipski A."/>
            <person name="Findeiss S."/>
            <person name="Freyhult E."/>
            <person name="Fulton L."/>
            <person name="Fulton R."/>
            <person name="Garcia A.C."/>
            <person name="Gardiner A."/>
            <person name="Garfield D.A."/>
            <person name="Garvin B.E."/>
            <person name="Gibson G."/>
            <person name="Gilbert D."/>
            <person name="Gnerre S."/>
            <person name="Godfrey J."/>
            <person name="Good R."/>
            <person name="Gotea V."/>
            <person name="Gravely B."/>
            <person name="Greenberg A.J."/>
            <person name="Griffiths-Jones S."/>
            <person name="Gross S."/>
            <person name="Guigo R."/>
            <person name="Gustafson E.A."/>
            <person name="Haerty W."/>
            <person name="Hahn M.W."/>
            <person name="Halligan D.L."/>
            <person name="Halpern A.L."/>
            <person name="Halter G.M."/>
            <person name="Han M.V."/>
            <person name="Heger A."/>
            <person name="Hillier L."/>
            <person name="Hinrichs A.S."/>
            <person name="Holmes I."/>
            <person name="Hoskins R.A."/>
            <person name="Hubisz M.J."/>
            <person name="Hultmark D."/>
            <person name="Huntley M.A."/>
            <person name="Jaffe D.B."/>
            <person name="Jagadeeshan S."/>
            <person name="Jeck W.R."/>
            <person name="Johnson J."/>
            <person name="Jones C.D."/>
            <person name="Jordan W.C."/>
            <person name="Karpen G.H."/>
            <person name="Kataoka E."/>
            <person name="Keightley P.D."/>
            <person name="Kheradpour P."/>
            <person name="Kirkness E.F."/>
            <person name="Koerich L.B."/>
            <person name="Kristiansen K."/>
            <person name="Kudrna D."/>
            <person name="Kulathinal R.J."/>
            <person name="Kumar S."/>
            <person name="Kwok R."/>
            <person name="Lander E."/>
            <person name="Langley C.H."/>
            <person name="Lapoint R."/>
            <person name="Lazzaro B.P."/>
            <person name="Lee S.J."/>
            <person name="Levesque L."/>
            <person name="Li R."/>
            <person name="Lin C.F."/>
            <person name="Lin M.F."/>
            <person name="Lindblad-Toh K."/>
            <person name="Llopart A."/>
            <person name="Long M."/>
            <person name="Low L."/>
            <person name="Lozovsky E."/>
            <person name="Lu J."/>
            <person name="Luo M."/>
            <person name="Machado C.A."/>
            <person name="Makalowski W."/>
            <person name="Marzo M."/>
            <person name="Matsuda M."/>
            <person name="Matzkin L."/>
            <person name="McAllister B."/>
            <person name="McBride C.S."/>
            <person name="McKernan B."/>
            <person name="McKernan K."/>
            <person name="Mendez-Lago M."/>
            <person name="Minx P."/>
            <person name="Mollenhauer M.U."/>
            <person name="Montooth K."/>
            <person name="Mount S.M."/>
            <person name="Mu X."/>
            <person name="Myers E."/>
            <person name="Negre B."/>
            <person name="Newfeld S."/>
            <person name="Nielsen R."/>
            <person name="Noor M.A."/>
            <person name="O'Grady P."/>
            <person name="Pachter L."/>
            <person name="Papaceit M."/>
            <person name="Parisi M.J."/>
            <person name="Parisi M."/>
            <person name="Parts L."/>
            <person name="Pedersen J.S."/>
            <person name="Pesole G."/>
            <person name="Phillippy A.M."/>
            <person name="Ponting C.P."/>
            <person name="Pop M."/>
            <person name="Porcelli D."/>
            <person name="Powell J.R."/>
            <person name="Prohaska S."/>
            <person name="Pruitt K."/>
            <person name="Puig M."/>
            <person name="Quesneville H."/>
            <person name="Ram K.R."/>
            <person name="Rand D."/>
            <person name="Rasmussen M.D."/>
            <person name="Reed L.K."/>
            <person name="Reenan R."/>
            <person name="Reily A."/>
            <person name="Remington K.A."/>
            <person name="Rieger T.T."/>
            <person name="Ritchie M.G."/>
            <person name="Robin C."/>
            <person name="Rogers Y.H."/>
            <person name="Rohde C."/>
            <person name="Rozas J."/>
            <person name="Rubenfield M.J."/>
            <person name="Ruiz A."/>
            <person name="Russo S."/>
            <person name="Salzberg S.L."/>
            <person name="Sanchez-Gracia A."/>
            <person name="Saranga D.J."/>
            <person name="Sato H."/>
            <person name="Schaeffer S.W."/>
            <person name="Schatz M.C."/>
            <person name="Schlenke T."/>
            <person name="Schwartz R."/>
            <person name="Segarra C."/>
            <person name="Singh R.S."/>
            <person name="Sirot L."/>
            <person name="Sirota M."/>
            <person name="Sisneros N.B."/>
            <person name="Smith C.D."/>
            <person name="Smith T.F."/>
            <person name="Spieth J."/>
            <person name="Stage D.E."/>
            <person name="Stark A."/>
            <person name="Stephan W."/>
            <person name="Strausberg R.L."/>
            <person name="Strempel S."/>
            <person name="Sturgill D."/>
            <person name="Sutton G."/>
            <person name="Sutton G.G."/>
            <person name="Tao W."/>
            <person name="Teichmann S."/>
            <person name="Tobari Y.N."/>
            <person name="Tomimura Y."/>
            <person name="Tsolas J.M."/>
            <person name="Valente V.L."/>
            <person name="Venter E."/>
            <person name="Venter J.C."/>
            <person name="Vicario S."/>
            <person name="Vieira F.G."/>
            <person name="Vilella A.J."/>
            <person name="Villasante A."/>
            <person name="Walenz B."/>
            <person name="Wang J."/>
            <person name="Wasserman M."/>
            <person name="Watts T."/>
            <person name="Wilson D."/>
            <person name="Wilson R.K."/>
            <person name="Wing R.A."/>
            <person name="Wolfner M.F."/>
            <person name="Wong A."/>
            <person name="Wong G.K."/>
            <person name="Wu C.I."/>
            <person name="Wu G."/>
            <person name="Yamamoto D."/>
            <person name="Yang H.P."/>
            <person name="Yang S.P."/>
            <person name="Yorke J.A."/>
            <person name="Yoshida K."/>
            <person name="Zdobnov E."/>
            <person name="Zhang P."/>
            <person name="Zhang Y."/>
            <person name="Zimin A.V."/>
            <person name="Baldwin J."/>
            <person name="Abdouelleil A."/>
            <person name="Abdulkadir J."/>
            <person name="Abebe A."/>
            <person name="Abera B."/>
            <person name="Abreu J."/>
            <person name="Acer S.C."/>
            <person name="Aftuck L."/>
            <person name="Alexander A."/>
            <person name="An P."/>
            <person name="Anderson E."/>
            <person name="Anderson S."/>
            <person name="Arachi H."/>
            <person name="Azer M."/>
            <person name="Bachantsang P."/>
            <person name="Barry A."/>
            <person name="Bayul T."/>
            <person name="Berlin A."/>
            <person name="Bessette D."/>
            <person name="Bloom T."/>
            <person name="Blye J."/>
            <person name="Boguslavskiy L."/>
            <person name="Bonnet C."/>
            <person name="Boukhgalter B."/>
            <person name="Bourzgui I."/>
            <person name="Brown A."/>
            <person name="Cahill P."/>
            <person name="Channer S."/>
            <person name="Cheshatsang Y."/>
            <person name="Chuda L."/>
            <person name="Citroen M."/>
            <person name="Collymore A."/>
            <person name="Cooke P."/>
            <person name="Costello M."/>
            <person name="D'Aco K."/>
            <person name="Daza R."/>
            <person name="De Haan G."/>
            <person name="DeGray S."/>
            <person name="DeMaso C."/>
            <person name="Dhargay N."/>
            <person name="Dooley K."/>
            <person name="Dooley E."/>
            <person name="Doricent M."/>
            <person name="Dorje P."/>
            <person name="Dorjee K."/>
            <person name="Dupes A."/>
            <person name="Elong R."/>
            <person name="Falk J."/>
            <person name="Farina A."/>
            <person name="Faro S."/>
            <person name="Ferguson D."/>
            <person name="Fisher S."/>
            <person name="Foley C.D."/>
            <person name="Franke A."/>
            <person name="Friedrich D."/>
            <person name="Gadbois L."/>
            <person name="Gearin G."/>
            <person name="Gearin C.R."/>
            <person name="Giannoukos G."/>
            <person name="Goode T."/>
            <person name="Graham J."/>
            <person name="Grandbois E."/>
            <person name="Grewal S."/>
            <person name="Gyaltsen K."/>
            <person name="Hafez N."/>
            <person name="Hagos B."/>
            <person name="Hall J."/>
            <person name="Henson C."/>
            <person name="Hollinger A."/>
            <person name="Honan T."/>
            <person name="Huard M.D."/>
            <person name="Hughes L."/>
            <person name="Hurhula B."/>
            <person name="Husby M.E."/>
            <person name="Kamat A."/>
            <person name="Kanga B."/>
            <person name="Kashin S."/>
            <person name="Khazanovich D."/>
            <person name="Kisner P."/>
            <person name="Lance K."/>
            <person name="Lara M."/>
            <person name="Lee W."/>
            <person name="Lennon N."/>
            <person name="Letendre F."/>
            <person name="LeVine R."/>
            <person name="Lipovsky A."/>
            <person name="Liu X."/>
            <person name="Liu J."/>
            <person name="Liu S."/>
            <person name="Lokyitsang T."/>
            <person name="Lokyitsang Y."/>
            <person name="Lubonja R."/>
            <person name="Lui A."/>
            <person name="MacDonald P."/>
            <person name="Magnisalis V."/>
            <person name="Maru K."/>
            <person name="Matthews C."/>
            <person name="McCusker W."/>
            <person name="McDonough S."/>
            <person name="Mehta T."/>
            <person name="Meldrim J."/>
            <person name="Meneus L."/>
            <person name="Mihai O."/>
            <person name="Mihalev A."/>
            <person name="Mihova T."/>
            <person name="Mittelman R."/>
            <person name="Mlenga V."/>
            <person name="Montmayeur A."/>
            <person name="Mulrain L."/>
            <person name="Navidi A."/>
            <person name="Naylor J."/>
            <person name="Negash T."/>
            <person name="Nguyen T."/>
            <person name="Nguyen N."/>
            <person name="Nicol R."/>
            <person name="Norbu C."/>
            <person name="Norbu N."/>
            <person name="Novod N."/>
            <person name="O'Neill B."/>
            <person name="Osman S."/>
            <person name="Markiewicz E."/>
            <person name="Oyono O.L."/>
            <person name="Patti C."/>
            <person name="Phunkhang P."/>
            <person name="Pierre F."/>
            <person name="Priest M."/>
            <person name="Raghuraman S."/>
            <person name="Rege F."/>
            <person name="Reyes R."/>
            <person name="Rise C."/>
            <person name="Rogov P."/>
            <person name="Ross K."/>
            <person name="Ryan E."/>
            <person name="Settipalli S."/>
            <person name="Shea T."/>
            <person name="Sherpa N."/>
            <person name="Shi L."/>
            <person name="Shih D."/>
            <person name="Sparrow T."/>
            <person name="Spaulding J."/>
            <person name="Stalker J."/>
            <person name="Stange-Thomann N."/>
            <person name="Stavropoulos S."/>
            <person name="Stone C."/>
            <person name="Strader C."/>
            <person name="Tesfaye S."/>
            <person name="Thomson T."/>
            <person name="Thoulutsang Y."/>
            <person name="Thoulutsang D."/>
            <person name="Topham K."/>
            <person name="Topping I."/>
            <person name="Tsamla T."/>
            <person name="Vassiliev H."/>
            <person name="Vo A."/>
            <person name="Wangchuk T."/>
            <person name="Wangdi T."/>
            <person name="Weiand M."/>
            <person name="Wilkinson J."/>
            <person name="Wilson A."/>
            <person name="Yadav S."/>
            <person name="Young G."/>
            <person name="Yu Q."/>
            <person name="Zembek L."/>
            <person name="Zhong D."/>
            <person name="Zimmer A."/>
            <person name="Zwirko Z."/>
            <person name="Jaffe D.B."/>
            <person name="Alvarez P."/>
            <person name="Brockman W."/>
            <person name="Butler J."/>
            <person name="Chin C."/>
            <person name="Gnerre S."/>
            <person name="Grabherr M."/>
            <person name="Kleber M."/>
            <person name="Mauceli E."/>
            <person name="MacCallum I."/>
        </authorList>
    </citation>
    <scope>NUCLEOTIDE SEQUENCE [LARGE SCALE GENOMIC DNA]</scope>
    <source>
        <strain evidence="8">Tucson 15010-1051.87</strain>
    </source>
</reference>
<dbReference type="AlphaFoldDB" id="B4LRI3"/>
<dbReference type="GO" id="GO:0000422">
    <property type="term" value="P:autophagy of mitochondrion"/>
    <property type="evidence" value="ECO:0007669"/>
    <property type="project" value="TreeGrafter"/>
</dbReference>
<evidence type="ECO:0000256" key="4">
    <source>
        <dbReference type="ARBA" id="ARBA00022989"/>
    </source>
</evidence>
<feature type="transmembrane region" description="Helical" evidence="6">
    <location>
        <begin position="48"/>
        <end position="68"/>
    </location>
</feature>
<evidence type="ECO:0000313" key="7">
    <source>
        <dbReference type="EMBL" id="EDW63578.2"/>
    </source>
</evidence>
<name>B4LRI3_DROVI</name>
<dbReference type="PANTHER" id="PTHR21346:SF0">
    <property type="entry name" value="RE45833P"/>
    <property type="match status" value="1"/>
</dbReference>
<keyword evidence="4 6" id="KW-1133">Transmembrane helix</keyword>
<dbReference type="Proteomes" id="UP000008792">
    <property type="component" value="Unassembled WGS sequence"/>
</dbReference>
<dbReference type="STRING" id="7244.B4LRI3"/>
<accession>B4LRI3</accession>
<evidence type="ECO:0008006" key="9">
    <source>
        <dbReference type="Google" id="ProtNLM"/>
    </source>
</evidence>
<dbReference type="InterPro" id="IPR007014">
    <property type="entry name" value="FUN14"/>
</dbReference>
<dbReference type="OrthoDB" id="163794at2759"/>
<dbReference type="GO" id="GO:0005741">
    <property type="term" value="C:mitochondrial outer membrane"/>
    <property type="evidence" value="ECO:0007669"/>
    <property type="project" value="UniProtKB-SubCell"/>
</dbReference>
<dbReference type="HOGENOM" id="CLU_2099347_0_0_1"/>
<evidence type="ECO:0000256" key="5">
    <source>
        <dbReference type="ARBA" id="ARBA00023136"/>
    </source>
</evidence>
<keyword evidence="3 6" id="KW-0812">Transmembrane</keyword>
<dbReference type="PANTHER" id="PTHR21346">
    <property type="entry name" value="FUN14 DOMAIN CONTAINING"/>
    <property type="match status" value="1"/>
</dbReference>
<keyword evidence="5 6" id="KW-0472">Membrane</keyword>
<organism evidence="7 8">
    <name type="scientific">Drosophila virilis</name>
    <name type="common">Fruit fly</name>
    <dbReference type="NCBI Taxonomy" id="7244"/>
    <lineage>
        <taxon>Eukaryota</taxon>
        <taxon>Metazoa</taxon>
        <taxon>Ecdysozoa</taxon>
        <taxon>Arthropoda</taxon>
        <taxon>Hexapoda</taxon>
        <taxon>Insecta</taxon>
        <taxon>Pterygota</taxon>
        <taxon>Neoptera</taxon>
        <taxon>Endopterygota</taxon>
        <taxon>Diptera</taxon>
        <taxon>Brachycera</taxon>
        <taxon>Muscomorpha</taxon>
        <taxon>Ephydroidea</taxon>
        <taxon>Drosophilidae</taxon>
        <taxon>Drosophila</taxon>
    </lineage>
</organism>
<dbReference type="eggNOG" id="KOG4099">
    <property type="taxonomic scope" value="Eukaryota"/>
</dbReference>
<dbReference type="KEGG" id="dvi:6627950"/>
<comment type="subcellular location">
    <subcellularLocation>
        <location evidence="1">Mitochondrion outer membrane</location>
        <topology evidence="1">Multi-pass membrane protein</topology>
    </subcellularLocation>
</comment>
<evidence type="ECO:0000256" key="6">
    <source>
        <dbReference type="SAM" id="Phobius"/>
    </source>
</evidence>
<evidence type="ECO:0000256" key="2">
    <source>
        <dbReference type="ARBA" id="ARBA00009160"/>
    </source>
</evidence>
<dbReference type="EMBL" id="CH940649">
    <property type="protein sequence ID" value="EDW63578.2"/>
    <property type="molecule type" value="Genomic_DNA"/>
</dbReference>
<feature type="transmembrane region" description="Helical" evidence="6">
    <location>
        <begin position="24"/>
        <end position="43"/>
    </location>
</feature>
<sequence>MSQLSVNSVKSVKSTFNKLDNNSAYVQIAVSAGGGFVAGFVFFRISKLLAICVGGAILTIELAVQSGIVTIDWNKVLQQQEQAQNRTQSSANARALARGPYSPNERALDPELIDKAKQLVLSSARLSVAFLGGFLLGFGFA</sequence>
<evidence type="ECO:0000313" key="8">
    <source>
        <dbReference type="Proteomes" id="UP000008792"/>
    </source>
</evidence>
<dbReference type="InParanoid" id="B4LRI3"/>
<dbReference type="Pfam" id="PF04930">
    <property type="entry name" value="FUN14"/>
    <property type="match status" value="1"/>
</dbReference>
<keyword evidence="8" id="KW-1185">Reference proteome</keyword>